<sequence length="47" mass="5477">MSIKSLKPQIEMVQDKEIGMNQADKEDNEIVESLINYTIDLNQILRK</sequence>
<accession>A0A9N8WG62</accession>
<dbReference type="Proteomes" id="UP000789570">
    <property type="component" value="Unassembled WGS sequence"/>
</dbReference>
<protein>
    <submittedName>
        <fullName evidence="1">15560_t:CDS:1</fullName>
    </submittedName>
</protein>
<comment type="caution">
    <text evidence="1">The sequence shown here is derived from an EMBL/GenBank/DDBJ whole genome shotgun (WGS) entry which is preliminary data.</text>
</comment>
<reference evidence="1" key="1">
    <citation type="submission" date="2021-06" db="EMBL/GenBank/DDBJ databases">
        <authorList>
            <person name="Kallberg Y."/>
            <person name="Tangrot J."/>
            <person name="Rosling A."/>
        </authorList>
    </citation>
    <scope>NUCLEOTIDE SEQUENCE</scope>
    <source>
        <strain evidence="1">UK204</strain>
    </source>
</reference>
<dbReference type="EMBL" id="CAJVPQ010000517">
    <property type="protein sequence ID" value="CAG8488784.1"/>
    <property type="molecule type" value="Genomic_DNA"/>
</dbReference>
<keyword evidence="2" id="KW-1185">Reference proteome</keyword>
<organism evidence="1 2">
    <name type="scientific">Funneliformis caledonium</name>
    <dbReference type="NCBI Taxonomy" id="1117310"/>
    <lineage>
        <taxon>Eukaryota</taxon>
        <taxon>Fungi</taxon>
        <taxon>Fungi incertae sedis</taxon>
        <taxon>Mucoromycota</taxon>
        <taxon>Glomeromycotina</taxon>
        <taxon>Glomeromycetes</taxon>
        <taxon>Glomerales</taxon>
        <taxon>Glomeraceae</taxon>
        <taxon>Funneliformis</taxon>
    </lineage>
</organism>
<proteinExistence type="predicted"/>
<name>A0A9N8WG62_9GLOM</name>
<evidence type="ECO:0000313" key="2">
    <source>
        <dbReference type="Proteomes" id="UP000789570"/>
    </source>
</evidence>
<evidence type="ECO:0000313" key="1">
    <source>
        <dbReference type="EMBL" id="CAG8488784.1"/>
    </source>
</evidence>
<dbReference type="AlphaFoldDB" id="A0A9N8WG62"/>
<gene>
    <name evidence="1" type="ORF">FCALED_LOCUS3099</name>
</gene>